<evidence type="ECO:0000256" key="2">
    <source>
        <dbReference type="ARBA" id="ARBA00023125"/>
    </source>
</evidence>
<keyword evidence="2" id="KW-0238">DNA-binding</keyword>
<keyword evidence="1 3" id="KW-0597">Phosphoprotein</keyword>
<comment type="caution">
    <text evidence="6">The sequence shown here is derived from an EMBL/GenBank/DDBJ whole genome shotgun (WGS) entry which is preliminary data.</text>
</comment>
<dbReference type="SMART" id="SM00448">
    <property type="entry name" value="REC"/>
    <property type="match status" value="1"/>
</dbReference>
<feature type="domain" description="HTH luxR-type" evidence="4">
    <location>
        <begin position="146"/>
        <end position="211"/>
    </location>
</feature>
<accession>A0ABW8AS53</accession>
<dbReference type="InterPro" id="IPR011006">
    <property type="entry name" value="CheY-like_superfamily"/>
</dbReference>
<keyword evidence="7" id="KW-1185">Reference proteome</keyword>
<dbReference type="InterPro" id="IPR001789">
    <property type="entry name" value="Sig_transdc_resp-reg_receiver"/>
</dbReference>
<dbReference type="PRINTS" id="PR00038">
    <property type="entry name" value="HTHLUXR"/>
</dbReference>
<dbReference type="Gene3D" id="3.40.50.2300">
    <property type="match status" value="1"/>
</dbReference>
<organism evidence="6 7">
    <name type="scientific">Spongisporangium articulatum</name>
    <dbReference type="NCBI Taxonomy" id="3362603"/>
    <lineage>
        <taxon>Bacteria</taxon>
        <taxon>Bacillati</taxon>
        <taxon>Actinomycetota</taxon>
        <taxon>Actinomycetes</taxon>
        <taxon>Kineosporiales</taxon>
        <taxon>Kineosporiaceae</taxon>
        <taxon>Spongisporangium</taxon>
    </lineage>
</organism>
<feature type="domain" description="Response regulatory" evidence="5">
    <location>
        <begin position="6"/>
        <end position="122"/>
    </location>
</feature>
<evidence type="ECO:0000259" key="5">
    <source>
        <dbReference type="PROSITE" id="PS50110"/>
    </source>
</evidence>
<dbReference type="InterPro" id="IPR016032">
    <property type="entry name" value="Sig_transdc_resp-reg_C-effctor"/>
</dbReference>
<proteinExistence type="predicted"/>
<evidence type="ECO:0000256" key="3">
    <source>
        <dbReference type="PROSITE-ProRule" id="PRU00169"/>
    </source>
</evidence>
<gene>
    <name evidence="6" type="ORF">ACIB24_19340</name>
</gene>
<dbReference type="PANTHER" id="PTHR43214">
    <property type="entry name" value="TWO-COMPONENT RESPONSE REGULATOR"/>
    <property type="match status" value="1"/>
</dbReference>
<dbReference type="SUPFAM" id="SSF52172">
    <property type="entry name" value="CheY-like"/>
    <property type="match status" value="1"/>
</dbReference>
<sequence>MTDVVSVLVADDHRLFRDGVKALLAVTGGIEVVGEAADAPSAVALTLQTQPDVVLMDLQMPGGGGLAATAELAEKAPGVAVLVLTMAEDDESLFTAVRSGARGYVLKDSEAEDLVRAIRAAARGEAIFGASVAGRLLGSVGGRRGCAEPFGGLTSGERNVLRLMAQGLSNGAIAQALSISDKTVRNYVSSVFRKLDVPDRAQAIVAAREAGLHRDG</sequence>
<dbReference type="InterPro" id="IPR000792">
    <property type="entry name" value="Tscrpt_reg_LuxR_C"/>
</dbReference>
<dbReference type="PROSITE" id="PS50110">
    <property type="entry name" value="RESPONSE_REGULATORY"/>
    <property type="match status" value="1"/>
</dbReference>
<dbReference type="Pfam" id="PF00072">
    <property type="entry name" value="Response_reg"/>
    <property type="match status" value="1"/>
</dbReference>
<dbReference type="PROSITE" id="PS50043">
    <property type="entry name" value="HTH_LUXR_2"/>
    <property type="match status" value="1"/>
</dbReference>
<dbReference type="PROSITE" id="PS00622">
    <property type="entry name" value="HTH_LUXR_1"/>
    <property type="match status" value="1"/>
</dbReference>
<evidence type="ECO:0000313" key="7">
    <source>
        <dbReference type="Proteomes" id="UP001612915"/>
    </source>
</evidence>
<protein>
    <submittedName>
        <fullName evidence="6">Response regulator</fullName>
    </submittedName>
</protein>
<reference evidence="6 7" key="1">
    <citation type="submission" date="2024-10" db="EMBL/GenBank/DDBJ databases">
        <title>The Natural Products Discovery Center: Release of the First 8490 Sequenced Strains for Exploring Actinobacteria Biosynthetic Diversity.</title>
        <authorList>
            <person name="Kalkreuter E."/>
            <person name="Kautsar S.A."/>
            <person name="Yang D."/>
            <person name="Bader C.D."/>
            <person name="Teijaro C.N."/>
            <person name="Fluegel L."/>
            <person name="Davis C.M."/>
            <person name="Simpson J.R."/>
            <person name="Lauterbach L."/>
            <person name="Steele A.D."/>
            <person name="Gui C."/>
            <person name="Meng S."/>
            <person name="Li G."/>
            <person name="Viehrig K."/>
            <person name="Ye F."/>
            <person name="Su P."/>
            <person name="Kiefer A.F."/>
            <person name="Nichols A."/>
            <person name="Cepeda A.J."/>
            <person name="Yan W."/>
            <person name="Fan B."/>
            <person name="Jiang Y."/>
            <person name="Adhikari A."/>
            <person name="Zheng C.-J."/>
            <person name="Schuster L."/>
            <person name="Cowan T.M."/>
            <person name="Smanski M.J."/>
            <person name="Chevrette M.G."/>
            <person name="De Carvalho L.P.S."/>
            <person name="Shen B."/>
        </authorList>
    </citation>
    <scope>NUCLEOTIDE SEQUENCE [LARGE SCALE GENOMIC DNA]</scope>
    <source>
        <strain evidence="6 7">NPDC049639</strain>
    </source>
</reference>
<evidence type="ECO:0000256" key="1">
    <source>
        <dbReference type="ARBA" id="ARBA00022553"/>
    </source>
</evidence>
<evidence type="ECO:0000259" key="4">
    <source>
        <dbReference type="PROSITE" id="PS50043"/>
    </source>
</evidence>
<dbReference type="RefSeq" id="WP_398283731.1">
    <property type="nucleotide sequence ID" value="NZ_JBITLV010000007.1"/>
</dbReference>
<dbReference type="CDD" id="cd17535">
    <property type="entry name" value="REC_NarL-like"/>
    <property type="match status" value="1"/>
</dbReference>
<dbReference type="InterPro" id="IPR058245">
    <property type="entry name" value="NreC/VraR/RcsB-like_REC"/>
</dbReference>
<evidence type="ECO:0000313" key="6">
    <source>
        <dbReference type="EMBL" id="MFI7589225.1"/>
    </source>
</evidence>
<dbReference type="SUPFAM" id="SSF46894">
    <property type="entry name" value="C-terminal effector domain of the bipartite response regulators"/>
    <property type="match status" value="1"/>
</dbReference>
<dbReference type="Pfam" id="PF00196">
    <property type="entry name" value="GerE"/>
    <property type="match status" value="1"/>
</dbReference>
<dbReference type="InterPro" id="IPR039420">
    <property type="entry name" value="WalR-like"/>
</dbReference>
<name>A0ABW8AS53_9ACTN</name>
<dbReference type="SMART" id="SM00421">
    <property type="entry name" value="HTH_LUXR"/>
    <property type="match status" value="1"/>
</dbReference>
<dbReference type="Proteomes" id="UP001612915">
    <property type="component" value="Unassembled WGS sequence"/>
</dbReference>
<feature type="modified residue" description="4-aspartylphosphate" evidence="3">
    <location>
        <position position="57"/>
    </location>
</feature>
<dbReference type="EMBL" id="JBITLV010000007">
    <property type="protein sequence ID" value="MFI7589225.1"/>
    <property type="molecule type" value="Genomic_DNA"/>
</dbReference>
<dbReference type="CDD" id="cd06170">
    <property type="entry name" value="LuxR_C_like"/>
    <property type="match status" value="1"/>
</dbReference>